<protein>
    <submittedName>
        <fullName evidence="9">Membrane protein</fullName>
    </submittedName>
</protein>
<dbReference type="EMBL" id="JOTN01000001">
    <property type="protein sequence ID" value="KEK21559.1"/>
    <property type="molecule type" value="Genomic_DNA"/>
</dbReference>
<accession>A0A073K2M6</accession>
<comment type="similarity">
    <text evidence="2">Belongs to the acyltransferase 3 family.</text>
</comment>
<evidence type="ECO:0000256" key="2">
    <source>
        <dbReference type="ARBA" id="ARBA00007400"/>
    </source>
</evidence>
<feature type="transmembrane region" description="Helical" evidence="7">
    <location>
        <begin position="157"/>
        <end position="174"/>
    </location>
</feature>
<keyword evidence="4 7" id="KW-0812">Transmembrane</keyword>
<feature type="transmembrane region" description="Helical" evidence="7">
    <location>
        <begin position="210"/>
        <end position="229"/>
    </location>
</feature>
<evidence type="ECO:0000256" key="4">
    <source>
        <dbReference type="ARBA" id="ARBA00022692"/>
    </source>
</evidence>
<feature type="transmembrane region" description="Helical" evidence="7">
    <location>
        <begin position="274"/>
        <end position="298"/>
    </location>
</feature>
<feature type="transmembrane region" description="Helical" evidence="7">
    <location>
        <begin position="241"/>
        <end position="262"/>
    </location>
</feature>
<gene>
    <name evidence="9" type="ORF">BAMA_01970</name>
</gene>
<comment type="subcellular location">
    <subcellularLocation>
        <location evidence="1">Cell membrane</location>
        <topology evidence="1">Multi-pass membrane protein</topology>
    </subcellularLocation>
</comment>
<evidence type="ECO:0000313" key="10">
    <source>
        <dbReference type="Proteomes" id="UP000027822"/>
    </source>
</evidence>
<keyword evidence="10" id="KW-1185">Reference proteome</keyword>
<evidence type="ECO:0000256" key="1">
    <source>
        <dbReference type="ARBA" id="ARBA00004651"/>
    </source>
</evidence>
<dbReference type="GO" id="GO:0016413">
    <property type="term" value="F:O-acetyltransferase activity"/>
    <property type="evidence" value="ECO:0007669"/>
    <property type="project" value="TreeGrafter"/>
</dbReference>
<feature type="transmembrane region" description="Helical" evidence="7">
    <location>
        <begin position="48"/>
        <end position="65"/>
    </location>
</feature>
<dbReference type="OrthoDB" id="9810469at2"/>
<dbReference type="GO" id="GO:0005886">
    <property type="term" value="C:plasma membrane"/>
    <property type="evidence" value="ECO:0007669"/>
    <property type="project" value="UniProtKB-SubCell"/>
</dbReference>
<evidence type="ECO:0000256" key="6">
    <source>
        <dbReference type="ARBA" id="ARBA00023136"/>
    </source>
</evidence>
<dbReference type="PANTHER" id="PTHR40074:SF2">
    <property type="entry name" value="O-ACETYLTRANSFERASE WECH"/>
    <property type="match status" value="1"/>
</dbReference>
<organism evidence="9 10">
    <name type="scientific">Bacillus manliponensis</name>
    <dbReference type="NCBI Taxonomy" id="574376"/>
    <lineage>
        <taxon>Bacteria</taxon>
        <taxon>Bacillati</taxon>
        <taxon>Bacillota</taxon>
        <taxon>Bacilli</taxon>
        <taxon>Bacillales</taxon>
        <taxon>Bacillaceae</taxon>
        <taxon>Bacillus</taxon>
        <taxon>Bacillus cereus group</taxon>
    </lineage>
</organism>
<keyword evidence="3" id="KW-1003">Cell membrane</keyword>
<feature type="domain" description="Acyltransferase 3" evidence="8">
    <location>
        <begin position="5"/>
        <end position="328"/>
    </location>
</feature>
<keyword evidence="6 7" id="KW-0472">Membrane</keyword>
<dbReference type="eggNOG" id="COG3274">
    <property type="taxonomic scope" value="Bacteria"/>
</dbReference>
<feature type="transmembrane region" description="Helical" evidence="7">
    <location>
        <begin position="310"/>
        <end position="332"/>
    </location>
</feature>
<proteinExistence type="inferred from homology"/>
<evidence type="ECO:0000259" key="8">
    <source>
        <dbReference type="Pfam" id="PF01757"/>
    </source>
</evidence>
<keyword evidence="5 7" id="KW-1133">Transmembrane helix</keyword>
<dbReference type="Proteomes" id="UP000027822">
    <property type="component" value="Unassembled WGS sequence"/>
</dbReference>
<comment type="caution">
    <text evidence="9">The sequence shown here is derived from an EMBL/GenBank/DDBJ whole genome shotgun (WGS) entry which is preliminary data.</text>
</comment>
<reference evidence="9 10" key="1">
    <citation type="submission" date="2014-06" db="EMBL/GenBank/DDBJ databases">
        <title>Draft genome sequence of Bacillus manliponensis JCM 15802 (MCCC 1A00708).</title>
        <authorList>
            <person name="Lai Q."/>
            <person name="Liu Y."/>
            <person name="Shao Z."/>
        </authorList>
    </citation>
    <scope>NUCLEOTIDE SEQUENCE [LARGE SCALE GENOMIC DNA]</scope>
    <source>
        <strain evidence="9 10">JCM 15802</strain>
    </source>
</reference>
<dbReference type="InterPro" id="IPR002656">
    <property type="entry name" value="Acyl_transf_3_dom"/>
</dbReference>
<dbReference type="AlphaFoldDB" id="A0A073K2M6"/>
<evidence type="ECO:0000256" key="5">
    <source>
        <dbReference type="ARBA" id="ARBA00022989"/>
    </source>
</evidence>
<evidence type="ECO:0000313" key="9">
    <source>
        <dbReference type="EMBL" id="KEK21559.1"/>
    </source>
</evidence>
<dbReference type="GO" id="GO:0009246">
    <property type="term" value="P:enterobacterial common antigen biosynthetic process"/>
    <property type="evidence" value="ECO:0007669"/>
    <property type="project" value="TreeGrafter"/>
</dbReference>
<dbReference type="Pfam" id="PF01757">
    <property type="entry name" value="Acyl_transf_3"/>
    <property type="match status" value="1"/>
</dbReference>
<dbReference type="RefSeq" id="WP_034635561.1">
    <property type="nucleotide sequence ID" value="NZ_CBCSJC010000002.1"/>
</dbReference>
<feature type="transmembrane region" description="Helical" evidence="7">
    <location>
        <begin position="180"/>
        <end position="198"/>
    </location>
</feature>
<name>A0A073K2M6_9BACI</name>
<sequence>MNRLVYIDWLRVWATIAVVTIHVAAGYVTTLDSNDVSRWMAGNFFESMTRACVPIFVMISGALLLRDSRELSNTEFLKKRVSKVFIPFIGWSALFYLYGAYMGYFPASIKQGIKHFLTNSIGGHLWFMYMIVGIYLITPLLKILVKHAKKTDLQYFLLLWAYASVGINLFHYYYPVNFNIELYFVTNYVGYFLLGYYLAEYEIVKKWRNFIYIGGVAGFIGTFVITYVYTVQANGQLDQFWYSYFAPNVVLMAIGLFVFFKYSFQNTELKMPLLLKWVGQASLGIYLLHFFLLNNFLYRVFPIVNEKVHAILAIPINTGIALGMSMVITLILQRIPLVKKLVP</sequence>
<feature type="transmembrane region" description="Helical" evidence="7">
    <location>
        <begin position="12"/>
        <end position="28"/>
    </location>
</feature>
<evidence type="ECO:0000256" key="7">
    <source>
        <dbReference type="SAM" id="Phobius"/>
    </source>
</evidence>
<feature type="transmembrane region" description="Helical" evidence="7">
    <location>
        <begin position="85"/>
        <end position="105"/>
    </location>
</feature>
<evidence type="ECO:0000256" key="3">
    <source>
        <dbReference type="ARBA" id="ARBA00022475"/>
    </source>
</evidence>
<dbReference type="PANTHER" id="PTHR40074">
    <property type="entry name" value="O-ACETYLTRANSFERASE WECH"/>
    <property type="match status" value="1"/>
</dbReference>
<feature type="transmembrane region" description="Helical" evidence="7">
    <location>
        <begin position="125"/>
        <end position="145"/>
    </location>
</feature>